<gene>
    <name evidence="2" type="primary">ORF436</name>
    <name evidence="2" type="ORF">mogbl177</name>
</gene>
<geneLocation type="chloroplast" evidence="2"/>
<sequence>MTVFKLKTWRSLPWHKINNRVFALQEKIYKFSEQCNQESVYKLQDYMLNSSDMQLFAIQHMYSKIKQYYILRNKERYNLEDYDKRNIYNSLISCRKDYRKNQVIVKNIKQYLVYLCLKPEWEARFEPMYKFNVNDQKKYHFLYKLSNFLLPHTSYSKKSLSIQNYSLSSQRINKYIDISNIASRIQTLPSISYHIDFWLKRQDLIENLCISKNIYITLKTEIDYLGNLLYGVVCNGFEWYSMTALYQQCRTRKLFNSLHLLSNKSRTLEILTKYVFHSTISLKNIRSLYDIVRYYNCNSNYISIYAKQKAKDFHIFCSIKTKSYNVLAVQVNVIVYKHFIEYIKRFLYHYDSISRLRINIISKSYNIMIKIYNLILDFHRCNYPLINLSNIDPVFKLSDNMIIKGLKKNNKSRLSIYTRSKYLSQKISFIISNSFL</sequence>
<dbReference type="Pfam" id="PF13655">
    <property type="entry name" value="RVT_N"/>
    <property type="match status" value="1"/>
</dbReference>
<dbReference type="InterPro" id="IPR025960">
    <property type="entry name" value="RVT_N"/>
</dbReference>
<keyword evidence="2" id="KW-0934">Plastid</keyword>
<keyword evidence="2" id="KW-0150">Chloroplast</keyword>
<protein>
    <submittedName>
        <fullName evidence="2">Conserved hypothetical plastid protein</fullName>
    </submittedName>
</protein>
<dbReference type="AlphaFoldDB" id="A0A2H4FHI0"/>
<accession>A0A2H4FHI0</accession>
<evidence type="ECO:0000313" key="2">
    <source>
        <dbReference type="EMBL" id="AOV83760.1"/>
    </source>
</evidence>
<dbReference type="EMBL" id="KU892652">
    <property type="protein sequence ID" value="AOV83760.1"/>
    <property type="molecule type" value="Genomic_DNA"/>
</dbReference>
<organism evidence="2">
    <name type="scientific">Kappaphycus alvarezii</name>
    <dbReference type="NCBI Taxonomy" id="38544"/>
    <lineage>
        <taxon>Eukaryota</taxon>
        <taxon>Rhodophyta</taxon>
        <taxon>Florideophyceae</taxon>
        <taxon>Rhodymeniophycidae</taxon>
        <taxon>Gigartinales</taxon>
        <taxon>Solieriaceae</taxon>
        <taxon>Kappaphycus</taxon>
    </lineage>
</organism>
<name>A0A2H4FHI0_9FLOR</name>
<feature type="domain" description="Reverse transcriptase N-terminal" evidence="1">
    <location>
        <begin position="9"/>
        <end position="60"/>
    </location>
</feature>
<evidence type="ECO:0000259" key="1">
    <source>
        <dbReference type="Pfam" id="PF13655"/>
    </source>
</evidence>
<reference evidence="2" key="1">
    <citation type="submission" date="2016-03" db="EMBL/GenBank/DDBJ databases">
        <title>Complete plastid genome of Kappaphycus alvarezii.</title>
        <authorList>
            <person name="Zhang L."/>
            <person name="Liu T."/>
            <person name="Liu N."/>
        </authorList>
    </citation>
    <scope>NUCLEOTIDE SEQUENCE</scope>
</reference>
<proteinExistence type="predicted"/>